<dbReference type="InterPro" id="IPR038225">
    <property type="entry name" value="TagF_sf"/>
</dbReference>
<proteinExistence type="predicted"/>
<dbReference type="PIRSF" id="PIRSF029287">
    <property type="entry name" value="UCP029287"/>
    <property type="match status" value="1"/>
</dbReference>
<dbReference type="NCBIfam" id="TIGR03373">
    <property type="entry name" value="VI_minor_4"/>
    <property type="match status" value="1"/>
</dbReference>
<dbReference type="Gene3D" id="3.40.1730.10">
    <property type="entry name" value="pa0076 domain"/>
    <property type="match status" value="1"/>
</dbReference>
<reference evidence="1 2" key="1">
    <citation type="journal article" date="2022" name="Mar. Drugs">
        <title>Bioassay-Guided Fractionation Leads to the Detection of Cholic Acid Generated by the Rare Thalassomonas sp.</title>
        <authorList>
            <person name="Pheiffer F."/>
            <person name="Schneider Y.K."/>
            <person name="Hansen E.H."/>
            <person name="Andersen J.H."/>
            <person name="Isaksson J."/>
            <person name="Busche T."/>
            <person name="R C."/>
            <person name="Kalinowski J."/>
            <person name="Zyl L.V."/>
            <person name="Trindade M."/>
        </authorList>
    </citation>
    <scope>NUCLEOTIDE SEQUENCE [LARGE SCALE GENOMIC DNA]</scope>
    <source>
        <strain evidence="1 2">A5K-61T</strain>
    </source>
</reference>
<dbReference type="EMBL" id="CP059693">
    <property type="protein sequence ID" value="WDE09500.1"/>
    <property type="molecule type" value="Genomic_DNA"/>
</dbReference>
<name>A0ABY7V741_9GAMM</name>
<keyword evidence="2" id="KW-1185">Reference proteome</keyword>
<dbReference type="RefSeq" id="WP_274049444.1">
    <property type="nucleotide sequence ID" value="NZ_CP059693.1"/>
</dbReference>
<dbReference type="Pfam" id="PF09867">
    <property type="entry name" value="TagF_N"/>
    <property type="match status" value="1"/>
</dbReference>
<evidence type="ECO:0000313" key="2">
    <source>
        <dbReference type="Proteomes" id="UP001215231"/>
    </source>
</evidence>
<dbReference type="InterPro" id="IPR017748">
    <property type="entry name" value="TagF"/>
</dbReference>
<evidence type="ECO:0000313" key="1">
    <source>
        <dbReference type="EMBL" id="WDE09500.1"/>
    </source>
</evidence>
<gene>
    <name evidence="1" type="primary">tagF</name>
    <name evidence="1" type="ORF">H3N35_14250</name>
</gene>
<accession>A0ABY7V741</accession>
<dbReference type="Proteomes" id="UP001215231">
    <property type="component" value="Chromosome"/>
</dbReference>
<sequence>MIKGIGFYGKLPAFGDFVRRNLGAAFIDRWDNWQMRAMESASWQLKDNWQKLYLNAPVWRFYLSEGLLDDNAFLGITMPSVDKVGRLYPFTLVVELGRQDNPLALLSCLDSELIRLEDFLIALLDKESIDLKALLEHLTRETEAALTGRMLPQVVASPLTAGELFSCQLTDLQDLTPAVSAMACNFIKHQSLKYSFWWSCGSQLRAPQFRVFDDMPPSQAYISFLERAN</sequence>
<protein>
    <submittedName>
        <fullName evidence="1">Type VI secretion system-associated protein TagF</fullName>
    </submittedName>
</protein>
<organism evidence="1 2">
    <name type="scientific">Thalassomonas haliotis</name>
    <dbReference type="NCBI Taxonomy" id="485448"/>
    <lineage>
        <taxon>Bacteria</taxon>
        <taxon>Pseudomonadati</taxon>
        <taxon>Pseudomonadota</taxon>
        <taxon>Gammaproteobacteria</taxon>
        <taxon>Alteromonadales</taxon>
        <taxon>Colwelliaceae</taxon>
        <taxon>Thalassomonas</taxon>
    </lineage>
</organism>